<dbReference type="Gene3D" id="2.60.40.4070">
    <property type="match status" value="1"/>
</dbReference>
<feature type="domain" description="Dystroglycan-type cadherin-like" evidence="1">
    <location>
        <begin position="368"/>
        <end position="464"/>
    </location>
</feature>
<name>A0A7V4TXQ7_CALAY</name>
<dbReference type="Pfam" id="PF18962">
    <property type="entry name" value="Por_Secre_tail"/>
    <property type="match status" value="1"/>
</dbReference>
<dbReference type="InterPro" id="IPR013783">
    <property type="entry name" value="Ig-like_fold"/>
</dbReference>
<dbReference type="InterPro" id="IPR026444">
    <property type="entry name" value="Secre_tail"/>
</dbReference>
<evidence type="ECO:0000313" key="2">
    <source>
        <dbReference type="EMBL" id="HGY54225.1"/>
    </source>
</evidence>
<dbReference type="AlphaFoldDB" id="A0A7V4TXQ7"/>
<dbReference type="NCBIfam" id="NF038128">
    <property type="entry name" value="choice_anch_J"/>
    <property type="match status" value="1"/>
</dbReference>
<organism evidence="2">
    <name type="scientific">Caldithrix abyssi</name>
    <dbReference type="NCBI Taxonomy" id="187145"/>
    <lineage>
        <taxon>Bacteria</taxon>
        <taxon>Pseudomonadati</taxon>
        <taxon>Calditrichota</taxon>
        <taxon>Calditrichia</taxon>
        <taxon>Calditrichales</taxon>
        <taxon>Calditrichaceae</taxon>
        <taxon>Caldithrix</taxon>
    </lineage>
</organism>
<dbReference type="GO" id="GO:0016020">
    <property type="term" value="C:membrane"/>
    <property type="evidence" value="ECO:0007669"/>
    <property type="project" value="InterPro"/>
</dbReference>
<accession>A0A7V4TXQ7</accession>
<sequence length="661" mass="74421">MWYVRRNTLKKQIFFMFKATIFLGLYIAFLQAQHADTLWSEDWEGDWTKDWHVDAGTWEVGTPTSGPDSAYEGKNCAATVLAGNYADGVNTRLIRHTVFSVPAEESNPYLRFYHWLAFNIDDYFRVQIKEENGVWENITPTYTNNRGSDVWSPSIVYLNKYAGKNVQIAFFFHSYNHVGSPDVNSGSYIDNISLIYNAQFKNPENFDLNVGDWGADGGNWQHGTPGAGPSSAHSQPFCIGTNLNGNYSEPASSRFISPPFIVPEENKNPALRFWHWFNFSTDDYGQVQIKEINEDNWTDLENGHYTSTSSNTWTNTYFSLAAYSGKKIQIGFYFSSYNHVGSPDVSSGWYIDDIQIDGLEEESNQVPYVQDSISDTSFKEDSGLHLITEDLNTVFSDPDGDELTFAASSDNTDILPSIHGDSLFVTSSENYFGSGNVFVTATDPGGLSATDTFMVTITPVNDAPGAFNLLAPADKDTVDTLSMPIQFVWSQAENVDQDTIWYDLKIFNASIDTSITDLTDTTFTFHGESILKYNDSYQWTVTARDHYEYTPADTFLFYTPEATSIHYYGRALPKRFALEQNYPNPFNPTTTIKYALPKSGKVKVEVFNLLGQKVAALVNSFKQAGYHQITFDGSNLASGVYVYRLSTDAGFMQTRKMILMR</sequence>
<reference evidence="2" key="1">
    <citation type="journal article" date="2020" name="mSystems">
        <title>Genome- and Community-Level Interaction Insights into Carbon Utilization and Element Cycling Functions of Hydrothermarchaeota in Hydrothermal Sediment.</title>
        <authorList>
            <person name="Zhou Z."/>
            <person name="Liu Y."/>
            <person name="Xu W."/>
            <person name="Pan J."/>
            <person name="Luo Z.H."/>
            <person name="Li M."/>
        </authorList>
    </citation>
    <scope>NUCLEOTIDE SEQUENCE [LARGE SCALE GENOMIC DNA]</scope>
    <source>
        <strain evidence="2">HyVt-577</strain>
    </source>
</reference>
<dbReference type="SUPFAM" id="SSF49899">
    <property type="entry name" value="Concanavalin A-like lectins/glucanases"/>
    <property type="match status" value="2"/>
</dbReference>
<gene>
    <name evidence="2" type="ORF">ENK44_00855</name>
</gene>
<proteinExistence type="predicted"/>
<dbReference type="InterPro" id="IPR006644">
    <property type="entry name" value="Cadg"/>
</dbReference>
<dbReference type="NCBIfam" id="TIGR04183">
    <property type="entry name" value="Por_Secre_tail"/>
    <property type="match status" value="1"/>
</dbReference>
<evidence type="ECO:0000259" key="1">
    <source>
        <dbReference type="SMART" id="SM00736"/>
    </source>
</evidence>
<protein>
    <submittedName>
        <fullName evidence="2">T9SS type A sorting domain-containing protein</fullName>
    </submittedName>
</protein>
<dbReference type="SMART" id="SM00736">
    <property type="entry name" value="CADG"/>
    <property type="match status" value="1"/>
</dbReference>
<dbReference type="Gene3D" id="2.60.120.200">
    <property type="match status" value="1"/>
</dbReference>
<dbReference type="InterPro" id="IPR013320">
    <property type="entry name" value="ConA-like_dom_sf"/>
</dbReference>
<comment type="caution">
    <text evidence="2">The sequence shown here is derived from an EMBL/GenBank/DDBJ whole genome shotgun (WGS) entry which is preliminary data.</text>
</comment>
<dbReference type="EMBL" id="DRQG01000011">
    <property type="protein sequence ID" value="HGY54225.1"/>
    <property type="molecule type" value="Genomic_DNA"/>
</dbReference>
<dbReference type="Proteomes" id="UP000885779">
    <property type="component" value="Unassembled WGS sequence"/>
</dbReference>
<dbReference type="Gene3D" id="2.60.40.10">
    <property type="entry name" value="Immunoglobulins"/>
    <property type="match status" value="1"/>
</dbReference>